<dbReference type="InterPro" id="IPR004090">
    <property type="entry name" value="Chemotax_Me-accpt_rcpt"/>
</dbReference>
<evidence type="ECO:0000256" key="2">
    <source>
        <dbReference type="ARBA" id="ARBA00029447"/>
    </source>
</evidence>
<dbReference type="SMART" id="SM00283">
    <property type="entry name" value="MA"/>
    <property type="match status" value="1"/>
</dbReference>
<evidence type="ECO:0000313" key="8">
    <source>
        <dbReference type="EMBL" id="BCD70109.1"/>
    </source>
</evidence>
<reference evidence="7 10" key="2">
    <citation type="submission" date="2020-04" db="EMBL/GenBank/DDBJ databases">
        <title>Genomic analysis of gastric non-Helicobacter pylori Helicobacters isolated in Japan.</title>
        <authorList>
            <person name="Suzuki M."/>
            <person name="Rimbara E."/>
        </authorList>
    </citation>
    <scope>NUCLEOTIDE SEQUENCE [LARGE SCALE GENOMIC DNA]</scope>
    <source>
        <strain evidence="7 10">NHP19-0020</strain>
    </source>
</reference>
<dbReference type="GO" id="GO:0006935">
    <property type="term" value="P:chemotaxis"/>
    <property type="evidence" value="ECO:0007669"/>
    <property type="project" value="InterPro"/>
</dbReference>
<dbReference type="AlphaFoldDB" id="A0A6J4CX47"/>
<dbReference type="PROSITE" id="PS50885">
    <property type="entry name" value="HAMP"/>
    <property type="match status" value="1"/>
</dbReference>
<evidence type="ECO:0000313" key="10">
    <source>
        <dbReference type="Proteomes" id="UP000509742"/>
    </source>
</evidence>
<dbReference type="Pfam" id="PF08376">
    <property type="entry name" value="NIT"/>
    <property type="match status" value="1"/>
</dbReference>
<dbReference type="Pfam" id="PF00015">
    <property type="entry name" value="MCPsignal"/>
    <property type="match status" value="1"/>
</dbReference>
<evidence type="ECO:0000256" key="3">
    <source>
        <dbReference type="PROSITE-ProRule" id="PRU00284"/>
    </source>
</evidence>
<accession>A0A6J4CX47</accession>
<dbReference type="PRINTS" id="PR00260">
    <property type="entry name" value="CHEMTRNSDUCR"/>
</dbReference>
<dbReference type="GO" id="GO:0016020">
    <property type="term" value="C:membrane"/>
    <property type="evidence" value="ECO:0007669"/>
    <property type="project" value="InterPro"/>
</dbReference>
<dbReference type="PANTHER" id="PTHR32089">
    <property type="entry name" value="METHYL-ACCEPTING CHEMOTAXIS PROTEIN MCPB"/>
    <property type="match status" value="1"/>
</dbReference>
<feature type="domain" description="HAMP" evidence="6">
    <location>
        <begin position="332"/>
        <end position="385"/>
    </location>
</feature>
<dbReference type="EMBL" id="AP023036">
    <property type="protein sequence ID" value="BCD45583.1"/>
    <property type="molecule type" value="Genomic_DNA"/>
</dbReference>
<keyword evidence="10" id="KW-1185">Reference proteome</keyword>
<feature type="domain" description="Methyl-accepting transducer" evidence="5">
    <location>
        <begin position="400"/>
        <end position="630"/>
    </location>
</feature>
<proteinExistence type="inferred from homology"/>
<dbReference type="PROSITE" id="PS50111">
    <property type="entry name" value="CHEMOTAXIS_TRANSDUC_2"/>
    <property type="match status" value="1"/>
</dbReference>
<evidence type="ECO:0000313" key="7">
    <source>
        <dbReference type="EMBL" id="BCD45583.1"/>
    </source>
</evidence>
<evidence type="ECO:0000259" key="6">
    <source>
        <dbReference type="PROSITE" id="PS50885"/>
    </source>
</evidence>
<keyword evidence="4" id="KW-1133">Transmembrane helix</keyword>
<keyword evidence="1 3" id="KW-0807">Transducer</keyword>
<reference evidence="8 9" key="1">
    <citation type="submission" date="2019-06" db="EMBL/GenBank/DDBJ databases">
        <title>Complete genome sequence of Helicobacter suis SNTW101c.</title>
        <authorList>
            <person name="Rimbara E."/>
            <person name="Suzuki M."/>
            <person name="Matsui H."/>
            <person name="Nakamura M."/>
            <person name="Mori S."/>
            <person name="Shibayama K."/>
        </authorList>
    </citation>
    <scope>NUCLEOTIDE SEQUENCE [LARGE SCALE GENOMIC DNA]</scope>
    <source>
        <strain evidence="8 9">SNTW101c</strain>
    </source>
</reference>
<dbReference type="Proteomes" id="UP000317935">
    <property type="component" value="Chromosome"/>
</dbReference>
<sequence>MLNDLKLRDKIVLIASVPMVFLLILMFWRSYNAYDTLKRSQDLARQMKASQYLSSLVHEMQKERGMSAGFLSSGGVQFASELQEQRRHTDTKLDDLKRFLSSTSGLDTNYVQALQKGLNLLVKLPQMRNAMESKDKKAIVDSTIKYFTQIITIFLDSVLKSITIVRDSQTSDALISYIDFLYAEEKSGLERATATRIFVANSPADPNYANFISLMAKQEVYQKIFLFFADAQSVALFHRISEDSSFKDVEKMRHILISKYSVGGFGVNPNVWFKTITKKMDLLKQVEDSINANITKITDVTITKNTHYFVFLLAFQVLLISVMTTCLYLIMCRISRRLNKVNKTLEHIANNKIFTDEISIEANDEIGLMVKSVNLFIEYTRGTLQKISRQVYDNIAISKTLSAVSAGLDSNSKQIEQISRSNTDLSHSSRQILSESVAVSVSTRELLESVLKNVSDTKTAVTAIDEHIQRSIASEEESVTNMQSLSKEAQDIQSVLDAIVEIADQTNLLALNAAIEAARAGEHGRGFAVVADEVRALAERTQRNITESTSIVKHILEAIAKLNQERKDSLSLMQALAQHSSDMQSHINHFSSIIVDAVDHSLVNLNNINRINEHTASIFENVDKIALCVQDLLKINDSMQKSSDDLHKQTLDSNSFLSTFKF</sequence>
<dbReference type="SUPFAM" id="SSF58104">
    <property type="entry name" value="Methyl-accepting chemotaxis protein (MCP) signaling domain"/>
    <property type="match status" value="1"/>
</dbReference>
<dbReference type="GO" id="GO:0004888">
    <property type="term" value="F:transmembrane signaling receptor activity"/>
    <property type="evidence" value="ECO:0007669"/>
    <property type="project" value="InterPro"/>
</dbReference>
<dbReference type="PANTHER" id="PTHR32089:SF112">
    <property type="entry name" value="LYSOZYME-LIKE PROTEIN-RELATED"/>
    <property type="match status" value="1"/>
</dbReference>
<feature type="transmembrane region" description="Helical" evidence="4">
    <location>
        <begin position="12"/>
        <end position="31"/>
    </location>
</feature>
<evidence type="ECO:0000256" key="1">
    <source>
        <dbReference type="ARBA" id="ARBA00023224"/>
    </source>
</evidence>
<keyword evidence="4" id="KW-0812">Transmembrane</keyword>
<gene>
    <name evidence="8" type="primary">mcp40H-8</name>
    <name evidence="7" type="ORF">NHP190020_06220</name>
    <name evidence="8" type="ORF">SNTW_07540</name>
</gene>
<keyword evidence="4" id="KW-0472">Membrane</keyword>
<protein>
    <submittedName>
        <fullName evidence="8">Methyl-accepting chemotaxis sensory transducer</fullName>
    </submittedName>
</protein>
<feature type="transmembrane region" description="Helical" evidence="4">
    <location>
        <begin position="308"/>
        <end position="330"/>
    </location>
</feature>
<evidence type="ECO:0000313" key="9">
    <source>
        <dbReference type="Proteomes" id="UP000317935"/>
    </source>
</evidence>
<dbReference type="InterPro" id="IPR003660">
    <property type="entry name" value="HAMP_dom"/>
</dbReference>
<evidence type="ECO:0000256" key="4">
    <source>
        <dbReference type="SAM" id="Phobius"/>
    </source>
</evidence>
<name>A0A6J4CX47_9HELI</name>
<dbReference type="InterPro" id="IPR013587">
    <property type="entry name" value="Nitrate/nitrite_sensing"/>
</dbReference>
<dbReference type="InterPro" id="IPR004089">
    <property type="entry name" value="MCPsignal_dom"/>
</dbReference>
<comment type="similarity">
    <text evidence="2">Belongs to the methyl-accepting chemotaxis (MCP) protein family.</text>
</comment>
<dbReference type="Gene3D" id="1.10.287.950">
    <property type="entry name" value="Methyl-accepting chemotaxis protein"/>
    <property type="match status" value="1"/>
</dbReference>
<organism evidence="8 9">
    <name type="scientific">Helicobacter suis</name>
    <dbReference type="NCBI Taxonomy" id="104628"/>
    <lineage>
        <taxon>Bacteria</taxon>
        <taxon>Pseudomonadati</taxon>
        <taxon>Campylobacterota</taxon>
        <taxon>Epsilonproteobacteria</taxon>
        <taxon>Campylobacterales</taxon>
        <taxon>Helicobacteraceae</taxon>
        <taxon>Helicobacter</taxon>
    </lineage>
</organism>
<dbReference type="Proteomes" id="UP000509742">
    <property type="component" value="Chromosome"/>
</dbReference>
<dbReference type="EMBL" id="AP019774">
    <property type="protein sequence ID" value="BCD70109.1"/>
    <property type="molecule type" value="Genomic_DNA"/>
</dbReference>
<dbReference type="GO" id="GO:0007165">
    <property type="term" value="P:signal transduction"/>
    <property type="evidence" value="ECO:0007669"/>
    <property type="project" value="UniProtKB-KW"/>
</dbReference>
<evidence type="ECO:0000259" key="5">
    <source>
        <dbReference type="PROSITE" id="PS50111"/>
    </source>
</evidence>